<dbReference type="NCBIfam" id="NF033484">
    <property type="entry name" value="Stp1_PP2C_phos"/>
    <property type="match status" value="1"/>
</dbReference>
<dbReference type="RefSeq" id="WP_133429671.1">
    <property type="nucleotide sequence ID" value="NZ_BMCC01000001.1"/>
</dbReference>
<protein>
    <recommendedName>
        <fullName evidence="2">protein-serine/threonine phosphatase</fullName>
        <ecNumber evidence="2">3.1.3.16</ecNumber>
    </recommendedName>
</protein>
<dbReference type="GO" id="GO:0046872">
    <property type="term" value="F:metal ion binding"/>
    <property type="evidence" value="ECO:0007669"/>
    <property type="project" value="UniProtKB-KW"/>
</dbReference>
<evidence type="ECO:0000256" key="8">
    <source>
        <dbReference type="ARBA" id="ARBA00048336"/>
    </source>
</evidence>
<evidence type="ECO:0000256" key="4">
    <source>
        <dbReference type="ARBA" id="ARBA00022801"/>
    </source>
</evidence>
<sequence>MMEARFFTDTGRTRACNEDAGGVFINHTGQKLLVICDGMGGHSGGDIASEFVATRLKHAFESENLIELHQAEDWLKQQIADINRQLYDEAHEDMTYQGMGTTLVAAMLFEDKIIIANIGDSRGYLINEREMRQITIDHTFVQHLVMAGELSKEEAACHPQRNMITRVVGTDRRVIPDIFTYHLHRYDYILLSSDGLTDYTAESKIHELLSQPLALDEKGDALLQLALSSEARDNISFVLCELGGAD</sequence>
<dbReference type="GO" id="GO:0004722">
    <property type="term" value="F:protein serine/threonine phosphatase activity"/>
    <property type="evidence" value="ECO:0007669"/>
    <property type="project" value="UniProtKB-EC"/>
</dbReference>
<dbReference type="AlphaFoldDB" id="A0A4R6BNW4"/>
<dbReference type="PROSITE" id="PS51746">
    <property type="entry name" value="PPM_2"/>
    <property type="match status" value="1"/>
</dbReference>
<dbReference type="SUPFAM" id="SSF81606">
    <property type="entry name" value="PP2C-like"/>
    <property type="match status" value="1"/>
</dbReference>
<evidence type="ECO:0000313" key="11">
    <source>
        <dbReference type="Proteomes" id="UP000295328"/>
    </source>
</evidence>
<keyword evidence="3" id="KW-0479">Metal-binding</keyword>
<keyword evidence="11" id="KW-1185">Reference proteome</keyword>
<organism evidence="10 11">
    <name type="scientific">Macrococcus hajekii</name>
    <dbReference type="NCBI Taxonomy" id="198482"/>
    <lineage>
        <taxon>Bacteria</taxon>
        <taxon>Bacillati</taxon>
        <taxon>Bacillota</taxon>
        <taxon>Bacilli</taxon>
        <taxon>Bacillales</taxon>
        <taxon>Staphylococcaceae</taxon>
        <taxon>Macrococcus</taxon>
    </lineage>
</organism>
<dbReference type="OrthoDB" id="9801841at2"/>
<dbReference type="Gene3D" id="3.60.40.10">
    <property type="entry name" value="PPM-type phosphatase domain"/>
    <property type="match status" value="1"/>
</dbReference>
<evidence type="ECO:0000256" key="6">
    <source>
        <dbReference type="ARBA" id="ARBA00023211"/>
    </source>
</evidence>
<dbReference type="InterPro" id="IPR015655">
    <property type="entry name" value="PP2C"/>
</dbReference>
<comment type="caution">
    <text evidence="10">The sequence shown here is derived from an EMBL/GenBank/DDBJ whole genome shotgun (WGS) entry which is preliminary data.</text>
</comment>
<evidence type="ECO:0000313" key="10">
    <source>
        <dbReference type="EMBL" id="TDM03576.1"/>
    </source>
</evidence>
<dbReference type="EMBL" id="SCWE01000001">
    <property type="protein sequence ID" value="TDM03576.1"/>
    <property type="molecule type" value="Genomic_DNA"/>
</dbReference>
<keyword evidence="4" id="KW-0378">Hydrolase</keyword>
<dbReference type="FunFam" id="3.60.40.10:FF:000002">
    <property type="entry name" value="Serine/threonine phosphatase stp"/>
    <property type="match status" value="1"/>
</dbReference>
<dbReference type="CDD" id="cd00143">
    <property type="entry name" value="PP2Cc"/>
    <property type="match status" value="1"/>
</dbReference>
<comment type="catalytic activity">
    <reaction evidence="8">
        <text>O-phospho-L-threonyl-[protein] + H2O = L-threonyl-[protein] + phosphate</text>
        <dbReference type="Rhea" id="RHEA:47004"/>
        <dbReference type="Rhea" id="RHEA-COMP:11060"/>
        <dbReference type="Rhea" id="RHEA-COMP:11605"/>
        <dbReference type="ChEBI" id="CHEBI:15377"/>
        <dbReference type="ChEBI" id="CHEBI:30013"/>
        <dbReference type="ChEBI" id="CHEBI:43474"/>
        <dbReference type="ChEBI" id="CHEBI:61977"/>
        <dbReference type="EC" id="3.1.3.16"/>
    </reaction>
</comment>
<proteinExistence type="predicted"/>
<evidence type="ECO:0000256" key="1">
    <source>
        <dbReference type="ARBA" id="ARBA00001936"/>
    </source>
</evidence>
<comment type="catalytic activity">
    <reaction evidence="7">
        <text>O-phospho-L-seryl-[protein] + H2O = L-seryl-[protein] + phosphate</text>
        <dbReference type="Rhea" id="RHEA:20629"/>
        <dbReference type="Rhea" id="RHEA-COMP:9863"/>
        <dbReference type="Rhea" id="RHEA-COMP:11604"/>
        <dbReference type="ChEBI" id="CHEBI:15377"/>
        <dbReference type="ChEBI" id="CHEBI:29999"/>
        <dbReference type="ChEBI" id="CHEBI:43474"/>
        <dbReference type="ChEBI" id="CHEBI:83421"/>
        <dbReference type="EC" id="3.1.3.16"/>
    </reaction>
</comment>
<gene>
    <name evidence="10" type="ORF">ERX37_03920</name>
</gene>
<accession>A0A4R6BNW4</accession>
<dbReference type="EC" id="3.1.3.16" evidence="2"/>
<evidence type="ECO:0000256" key="5">
    <source>
        <dbReference type="ARBA" id="ARBA00022912"/>
    </source>
</evidence>
<evidence type="ECO:0000259" key="9">
    <source>
        <dbReference type="PROSITE" id="PS51746"/>
    </source>
</evidence>
<dbReference type="SMART" id="SM00331">
    <property type="entry name" value="PP2C_SIG"/>
    <property type="match status" value="1"/>
</dbReference>
<dbReference type="InterPro" id="IPR036457">
    <property type="entry name" value="PPM-type-like_dom_sf"/>
</dbReference>
<dbReference type="Pfam" id="PF13672">
    <property type="entry name" value="PP2C_2"/>
    <property type="match status" value="1"/>
</dbReference>
<evidence type="ECO:0000256" key="2">
    <source>
        <dbReference type="ARBA" id="ARBA00013081"/>
    </source>
</evidence>
<dbReference type="Proteomes" id="UP000295328">
    <property type="component" value="Unassembled WGS sequence"/>
</dbReference>
<dbReference type="SMART" id="SM00332">
    <property type="entry name" value="PP2Cc"/>
    <property type="match status" value="1"/>
</dbReference>
<reference evidence="10 11" key="1">
    <citation type="submission" date="2019-01" db="EMBL/GenBank/DDBJ databases">
        <title>Draft genome sequences of the type strains of six Macrococcus species.</title>
        <authorList>
            <person name="Mazhar S."/>
            <person name="Altermann E."/>
            <person name="Hill C."/>
            <person name="Mcauliffe O."/>
        </authorList>
    </citation>
    <scope>NUCLEOTIDE SEQUENCE [LARGE SCALE GENOMIC DNA]</scope>
    <source>
        <strain evidence="10 11">CCM4809</strain>
    </source>
</reference>
<comment type="cofactor">
    <cofactor evidence="1">
        <name>Mn(2+)</name>
        <dbReference type="ChEBI" id="CHEBI:29035"/>
    </cofactor>
</comment>
<name>A0A4R6BNW4_9STAP</name>
<feature type="domain" description="PPM-type phosphatase" evidence="9">
    <location>
        <begin position="3"/>
        <end position="242"/>
    </location>
</feature>
<dbReference type="InterPro" id="IPR001932">
    <property type="entry name" value="PPM-type_phosphatase-like_dom"/>
</dbReference>
<keyword evidence="5" id="KW-0904">Protein phosphatase</keyword>
<evidence type="ECO:0000256" key="7">
    <source>
        <dbReference type="ARBA" id="ARBA00047761"/>
    </source>
</evidence>
<dbReference type="PANTHER" id="PTHR47992">
    <property type="entry name" value="PROTEIN PHOSPHATASE"/>
    <property type="match status" value="1"/>
</dbReference>
<evidence type="ECO:0000256" key="3">
    <source>
        <dbReference type="ARBA" id="ARBA00022723"/>
    </source>
</evidence>
<keyword evidence="6" id="KW-0464">Manganese</keyword>